<reference evidence="2 3" key="1">
    <citation type="journal article" date="2019" name="Mol. Ecol. Resour.">
        <title>Improving Illumina assemblies with Hi-C and long reads: an example with the North African dromedary.</title>
        <authorList>
            <person name="Elbers J.P."/>
            <person name="Rogers M.F."/>
            <person name="Perelman P.L."/>
            <person name="Proskuryakova A.A."/>
            <person name="Serdyukova N.A."/>
            <person name="Johnson W.E."/>
            <person name="Horin P."/>
            <person name="Corander J."/>
            <person name="Murphy D."/>
            <person name="Burger P.A."/>
        </authorList>
    </citation>
    <scope>NUCLEOTIDE SEQUENCE [LARGE SCALE GENOMIC DNA]</scope>
    <source>
        <strain evidence="2">Drom800</strain>
        <tissue evidence="2">Blood</tissue>
    </source>
</reference>
<evidence type="ECO:0000313" key="2">
    <source>
        <dbReference type="EMBL" id="KAB1283963.1"/>
    </source>
</evidence>
<feature type="compositionally biased region" description="Polar residues" evidence="1">
    <location>
        <begin position="1"/>
        <end position="10"/>
    </location>
</feature>
<name>A0A5N4EKD0_CAMDR</name>
<sequence length="45" mass="5083">MRTWHVNSKHTGGPPCGLGASIFKSSNRWEGKLSKKIEEKSPTQW</sequence>
<dbReference type="AlphaFoldDB" id="A0A5N4EKD0"/>
<evidence type="ECO:0000256" key="1">
    <source>
        <dbReference type="SAM" id="MobiDB-lite"/>
    </source>
</evidence>
<keyword evidence="3" id="KW-1185">Reference proteome</keyword>
<gene>
    <name evidence="2" type="ORF">Cadr_000000246</name>
</gene>
<protein>
    <submittedName>
        <fullName evidence="2">Uncharacterized protein</fullName>
    </submittedName>
</protein>
<accession>A0A5N4EKD0</accession>
<evidence type="ECO:0000313" key="3">
    <source>
        <dbReference type="Proteomes" id="UP000299084"/>
    </source>
</evidence>
<comment type="caution">
    <text evidence="2">The sequence shown here is derived from an EMBL/GenBank/DDBJ whole genome shotgun (WGS) entry which is preliminary data.</text>
</comment>
<feature type="region of interest" description="Disordered" evidence="1">
    <location>
        <begin position="1"/>
        <end position="20"/>
    </location>
</feature>
<dbReference type="Proteomes" id="UP000299084">
    <property type="component" value="Unassembled WGS sequence"/>
</dbReference>
<dbReference type="EMBL" id="JWIN03000001">
    <property type="protein sequence ID" value="KAB1283963.1"/>
    <property type="molecule type" value="Genomic_DNA"/>
</dbReference>
<organism evidence="2 3">
    <name type="scientific">Camelus dromedarius</name>
    <name type="common">Dromedary</name>
    <name type="synonym">Arabian camel</name>
    <dbReference type="NCBI Taxonomy" id="9838"/>
    <lineage>
        <taxon>Eukaryota</taxon>
        <taxon>Metazoa</taxon>
        <taxon>Chordata</taxon>
        <taxon>Craniata</taxon>
        <taxon>Vertebrata</taxon>
        <taxon>Euteleostomi</taxon>
        <taxon>Mammalia</taxon>
        <taxon>Eutheria</taxon>
        <taxon>Laurasiatheria</taxon>
        <taxon>Artiodactyla</taxon>
        <taxon>Tylopoda</taxon>
        <taxon>Camelidae</taxon>
        <taxon>Camelus</taxon>
    </lineage>
</organism>
<proteinExistence type="predicted"/>